<name>A0A3Q2XRW2_HIPCM</name>
<dbReference type="GeneTree" id="ENSGT00990000207690"/>
<proteinExistence type="predicted"/>
<keyword evidence="3" id="KW-1185">Reference proteome</keyword>
<dbReference type="AlphaFoldDB" id="A0A3Q2XRW2"/>
<evidence type="ECO:0000313" key="3">
    <source>
        <dbReference type="Proteomes" id="UP000264820"/>
    </source>
</evidence>
<organism evidence="2 3">
    <name type="scientific">Hippocampus comes</name>
    <name type="common">Tiger tail seahorse</name>
    <dbReference type="NCBI Taxonomy" id="109280"/>
    <lineage>
        <taxon>Eukaryota</taxon>
        <taxon>Metazoa</taxon>
        <taxon>Chordata</taxon>
        <taxon>Craniata</taxon>
        <taxon>Vertebrata</taxon>
        <taxon>Euteleostomi</taxon>
        <taxon>Actinopterygii</taxon>
        <taxon>Neopterygii</taxon>
        <taxon>Teleostei</taxon>
        <taxon>Neoteleostei</taxon>
        <taxon>Acanthomorphata</taxon>
        <taxon>Syngnathiaria</taxon>
        <taxon>Syngnathiformes</taxon>
        <taxon>Syngnathoidei</taxon>
        <taxon>Syngnathidae</taxon>
        <taxon>Hippocampus</taxon>
    </lineage>
</organism>
<dbReference type="Proteomes" id="UP000264820">
    <property type="component" value="Unplaced"/>
</dbReference>
<feature type="region of interest" description="Disordered" evidence="1">
    <location>
        <begin position="45"/>
        <end position="70"/>
    </location>
</feature>
<accession>A0A3Q2XRW2</accession>
<reference evidence="2" key="2">
    <citation type="submission" date="2025-09" db="UniProtKB">
        <authorList>
            <consortium name="Ensembl"/>
        </authorList>
    </citation>
    <scope>IDENTIFICATION</scope>
</reference>
<protein>
    <submittedName>
        <fullName evidence="2">Uncharacterized protein</fullName>
    </submittedName>
</protein>
<sequence>SDHTDLNLELIHIHTVEIDGSGSLGGPDVRRRIPIKLISKQPLRIKPPPRVQRPGNRPQLKTETAEKDGTRFFQPPDKPHFWLLHPFCLCLTDNFGFKQDKFDCGGKAGDVFAAQRRYPQPLFWDYKVFLKC</sequence>
<reference evidence="2" key="1">
    <citation type="submission" date="2025-08" db="UniProtKB">
        <authorList>
            <consortium name="Ensembl"/>
        </authorList>
    </citation>
    <scope>IDENTIFICATION</scope>
</reference>
<evidence type="ECO:0000256" key="1">
    <source>
        <dbReference type="SAM" id="MobiDB-lite"/>
    </source>
</evidence>
<dbReference type="STRING" id="109280.ENSHCOP00000007535"/>
<evidence type="ECO:0000313" key="2">
    <source>
        <dbReference type="Ensembl" id="ENSHCOP00000007535.1"/>
    </source>
</evidence>
<dbReference type="Ensembl" id="ENSHCOT00000001832.1">
    <property type="protein sequence ID" value="ENSHCOP00000007535.1"/>
    <property type="gene ID" value="ENSHCOG00000009587.1"/>
</dbReference>